<reference evidence="1" key="1">
    <citation type="submission" date="2019-04" db="EMBL/GenBank/DDBJ databases">
        <authorList>
            <person name="Alioto T."/>
            <person name="Alioto T."/>
        </authorList>
    </citation>
    <scope>NUCLEOTIDE SEQUENCE [LARGE SCALE GENOMIC DNA]</scope>
</reference>
<name>A0A5E4CZH6_MARMO</name>
<evidence type="ECO:0000313" key="1">
    <source>
        <dbReference type="EMBL" id="VTJ87206.1"/>
    </source>
</evidence>
<comment type="caution">
    <text evidence="1">The sequence shown here is derived from an EMBL/GenBank/DDBJ whole genome shotgun (WGS) entry which is preliminary data.</text>
</comment>
<accession>A0A5E4CZH6</accession>
<gene>
    <name evidence="1" type="ORF">MONAX_5E030987</name>
</gene>
<evidence type="ECO:0000313" key="2">
    <source>
        <dbReference type="Proteomes" id="UP000335636"/>
    </source>
</evidence>
<organism evidence="1 2">
    <name type="scientific">Marmota monax</name>
    <name type="common">Woodchuck</name>
    <dbReference type="NCBI Taxonomy" id="9995"/>
    <lineage>
        <taxon>Eukaryota</taxon>
        <taxon>Metazoa</taxon>
        <taxon>Chordata</taxon>
        <taxon>Craniata</taxon>
        <taxon>Vertebrata</taxon>
        <taxon>Euteleostomi</taxon>
        <taxon>Mammalia</taxon>
        <taxon>Eutheria</taxon>
        <taxon>Euarchontoglires</taxon>
        <taxon>Glires</taxon>
        <taxon>Rodentia</taxon>
        <taxon>Sciuromorpha</taxon>
        <taxon>Sciuridae</taxon>
        <taxon>Xerinae</taxon>
        <taxon>Marmotini</taxon>
        <taxon>Marmota</taxon>
    </lineage>
</organism>
<dbReference type="EMBL" id="CABDUW010002541">
    <property type="protein sequence ID" value="VTJ87206.1"/>
    <property type="molecule type" value="Genomic_DNA"/>
</dbReference>
<feature type="non-terminal residue" evidence="1">
    <location>
        <position position="51"/>
    </location>
</feature>
<protein>
    <submittedName>
        <fullName evidence="1">Uncharacterized protein</fullName>
    </submittedName>
</protein>
<feature type="non-terminal residue" evidence="1">
    <location>
        <position position="1"/>
    </location>
</feature>
<dbReference type="Proteomes" id="UP000335636">
    <property type="component" value="Unassembled WGS sequence"/>
</dbReference>
<dbReference type="AlphaFoldDB" id="A0A5E4CZH6"/>
<keyword evidence="2" id="KW-1185">Reference proteome</keyword>
<proteinExistence type="predicted"/>
<sequence length="51" mass="5560">VQLLITWKEERYEGKSFLLANSDPYPGALPPPGLLSAVLADIVGLRRPGIQ</sequence>